<sequence>MLAAPVFERFATEWNHAVDQKSLESQKLEHILGSIQSNRNMLLGSGKPASSTSSTGMFSAALVKKRLFAWAGTGLDSSDVTL</sequence>
<proteinExistence type="predicted"/>
<dbReference type="AlphaFoldDB" id="A0A1I3XW66"/>
<evidence type="ECO:0000313" key="1">
    <source>
        <dbReference type="EMBL" id="SFK23752.1"/>
    </source>
</evidence>
<reference evidence="1 2" key="1">
    <citation type="submission" date="2016-10" db="EMBL/GenBank/DDBJ databases">
        <authorList>
            <person name="de Groot N.N."/>
        </authorList>
    </citation>
    <scope>NUCLEOTIDE SEQUENCE [LARGE SCALE GENOMIC DNA]</scope>
    <source>
        <strain evidence="1 2">NE2</strain>
    </source>
</reference>
<organism evidence="1 2">
    <name type="scientific">Methylocapsa palsarum</name>
    <dbReference type="NCBI Taxonomy" id="1612308"/>
    <lineage>
        <taxon>Bacteria</taxon>
        <taxon>Pseudomonadati</taxon>
        <taxon>Pseudomonadota</taxon>
        <taxon>Alphaproteobacteria</taxon>
        <taxon>Hyphomicrobiales</taxon>
        <taxon>Beijerinckiaceae</taxon>
        <taxon>Methylocapsa</taxon>
    </lineage>
</organism>
<keyword evidence="2" id="KW-1185">Reference proteome</keyword>
<name>A0A1I3XW66_9HYPH</name>
<dbReference type="Proteomes" id="UP000198755">
    <property type="component" value="Unassembled WGS sequence"/>
</dbReference>
<accession>A0A1I3XW66</accession>
<protein>
    <submittedName>
        <fullName evidence="1">Uncharacterized protein</fullName>
    </submittedName>
</protein>
<dbReference type="STRING" id="1612308.SAMN05444581_104128"/>
<gene>
    <name evidence="1" type="ORF">SAMN05444581_104128</name>
</gene>
<dbReference type="EMBL" id="FOSN01000004">
    <property type="protein sequence ID" value="SFK23752.1"/>
    <property type="molecule type" value="Genomic_DNA"/>
</dbReference>
<evidence type="ECO:0000313" key="2">
    <source>
        <dbReference type="Proteomes" id="UP000198755"/>
    </source>
</evidence>